<feature type="compositionally biased region" description="Basic residues" evidence="1">
    <location>
        <begin position="54"/>
        <end position="63"/>
    </location>
</feature>
<evidence type="ECO:0000256" key="1">
    <source>
        <dbReference type="SAM" id="MobiDB-lite"/>
    </source>
</evidence>
<dbReference type="Proteomes" id="UP000076881">
    <property type="component" value="Unassembled WGS sequence"/>
</dbReference>
<feature type="compositionally biased region" description="Gly residues" evidence="1">
    <location>
        <begin position="308"/>
        <end position="319"/>
    </location>
</feature>
<protein>
    <submittedName>
        <fullName evidence="2">Uncharacterized protein</fullName>
    </submittedName>
</protein>
<dbReference type="AlphaFoldDB" id="A0A162K1P4"/>
<feature type="region of interest" description="Disordered" evidence="1">
    <location>
        <begin position="303"/>
        <end position="331"/>
    </location>
</feature>
<sequence>MPRFQGCGAYRRDVYTRRKCQANALDLIENCIPTVVLFFPGYKCHFEISMVGRHSHKRRRRKTTPTDSTSPSVRDEVVVNPTRTNEASLRDEDPAEEDPQLLTEFTDMLNTSSDLNMLSLFNWDAQTVVPHSSGMSAAESTMAAVSTSRPRADSVFVDSLAHMDVATTDGSYSLSPRASLATTSSMEPGRGELPVTPFSTTAVATVTSGSIAAPQHPAKDHETSDSRMYTLNLLNAITSLEAEMDNTSCSVDRCMDIIKSGTKEIQRAVQSRQWQRSVTGPVLVQVATEIALITMEKLAAQWRDGDGDGGGGGSGVGGGGHDDDHGRATGRSLHLGQYSTESDEASFIWRQVVLFEARRLQQLVKVVGAKLDRSGRCHSGPRPEGRLKLFCADQDERLSNLISTLLKNDMMAG</sequence>
<accession>A0A162K1P4</accession>
<evidence type="ECO:0000313" key="2">
    <source>
        <dbReference type="EMBL" id="OAA76662.1"/>
    </source>
</evidence>
<feature type="region of interest" description="Disordered" evidence="1">
    <location>
        <begin position="54"/>
        <end position="96"/>
    </location>
</feature>
<gene>
    <name evidence="2" type="ORF">LEL_06346</name>
</gene>
<dbReference type="OrthoDB" id="4347344at2759"/>
<keyword evidence="3" id="KW-1185">Reference proteome</keyword>
<comment type="caution">
    <text evidence="2">The sequence shown here is derived from an EMBL/GenBank/DDBJ whole genome shotgun (WGS) entry which is preliminary data.</text>
</comment>
<reference evidence="2 3" key="1">
    <citation type="journal article" date="2016" name="Genome Biol. Evol.">
        <title>Divergent and convergent evolution of fungal pathogenicity.</title>
        <authorList>
            <person name="Shang Y."/>
            <person name="Xiao G."/>
            <person name="Zheng P."/>
            <person name="Cen K."/>
            <person name="Zhan S."/>
            <person name="Wang C."/>
        </authorList>
    </citation>
    <scope>NUCLEOTIDE SEQUENCE [LARGE SCALE GENOMIC DNA]</scope>
    <source>
        <strain evidence="2 3">RCEF 1005</strain>
    </source>
</reference>
<name>A0A162K1P4_CORDF</name>
<organism evidence="2 3">
    <name type="scientific">Akanthomyces lecanii RCEF 1005</name>
    <dbReference type="NCBI Taxonomy" id="1081108"/>
    <lineage>
        <taxon>Eukaryota</taxon>
        <taxon>Fungi</taxon>
        <taxon>Dikarya</taxon>
        <taxon>Ascomycota</taxon>
        <taxon>Pezizomycotina</taxon>
        <taxon>Sordariomycetes</taxon>
        <taxon>Hypocreomycetidae</taxon>
        <taxon>Hypocreales</taxon>
        <taxon>Cordycipitaceae</taxon>
        <taxon>Akanthomyces</taxon>
        <taxon>Cordyceps confragosa</taxon>
    </lineage>
</organism>
<proteinExistence type="predicted"/>
<dbReference type="EMBL" id="AZHF01000004">
    <property type="protein sequence ID" value="OAA76662.1"/>
    <property type="molecule type" value="Genomic_DNA"/>
</dbReference>
<dbReference type="STRING" id="1081108.A0A162K1P4"/>
<evidence type="ECO:0000313" key="3">
    <source>
        <dbReference type="Proteomes" id="UP000076881"/>
    </source>
</evidence>